<evidence type="ECO:0000256" key="2">
    <source>
        <dbReference type="ARBA" id="ARBA00023125"/>
    </source>
</evidence>
<name>A0A101HTG9_9BACT</name>
<dbReference type="PROSITE" id="PS51900">
    <property type="entry name" value="CB"/>
    <property type="match status" value="1"/>
</dbReference>
<evidence type="ECO:0000259" key="6">
    <source>
        <dbReference type="PROSITE" id="PS51900"/>
    </source>
</evidence>
<dbReference type="PATRIC" id="fig|1184387.3.peg.500"/>
<dbReference type="EMBL" id="LGGP01000019">
    <property type="protein sequence ID" value="KUK82035.1"/>
    <property type="molecule type" value="Genomic_DNA"/>
</dbReference>
<dbReference type="GO" id="GO:0015074">
    <property type="term" value="P:DNA integration"/>
    <property type="evidence" value="ECO:0007669"/>
    <property type="project" value="UniProtKB-KW"/>
</dbReference>
<dbReference type="PANTHER" id="PTHR30349">
    <property type="entry name" value="PHAGE INTEGRASE-RELATED"/>
    <property type="match status" value="1"/>
</dbReference>
<dbReference type="InterPro" id="IPR013762">
    <property type="entry name" value="Integrase-like_cat_sf"/>
</dbReference>
<dbReference type="InterPro" id="IPR002104">
    <property type="entry name" value="Integrase_catalytic"/>
</dbReference>
<proteinExistence type="predicted"/>
<evidence type="ECO:0000256" key="3">
    <source>
        <dbReference type="ARBA" id="ARBA00023172"/>
    </source>
</evidence>
<dbReference type="InterPro" id="IPR044068">
    <property type="entry name" value="CB"/>
</dbReference>
<keyword evidence="2 4" id="KW-0238">DNA-binding</keyword>
<dbReference type="SUPFAM" id="SSF56349">
    <property type="entry name" value="DNA breaking-rejoining enzymes"/>
    <property type="match status" value="1"/>
</dbReference>
<dbReference type="GO" id="GO:0003677">
    <property type="term" value="F:DNA binding"/>
    <property type="evidence" value="ECO:0007669"/>
    <property type="project" value="UniProtKB-UniRule"/>
</dbReference>
<dbReference type="Gene3D" id="1.10.443.10">
    <property type="entry name" value="Intergrase catalytic core"/>
    <property type="match status" value="1"/>
</dbReference>
<evidence type="ECO:0000256" key="1">
    <source>
        <dbReference type="ARBA" id="ARBA00022908"/>
    </source>
</evidence>
<organism evidence="7 8">
    <name type="scientific">Mesotoga prima</name>
    <dbReference type="NCBI Taxonomy" id="1184387"/>
    <lineage>
        <taxon>Bacteria</taxon>
        <taxon>Thermotogati</taxon>
        <taxon>Thermotogota</taxon>
        <taxon>Thermotogae</taxon>
        <taxon>Kosmotogales</taxon>
        <taxon>Kosmotogaceae</taxon>
        <taxon>Mesotoga</taxon>
    </lineage>
</organism>
<dbReference type="Gene3D" id="1.10.150.130">
    <property type="match status" value="1"/>
</dbReference>
<dbReference type="PROSITE" id="PS51898">
    <property type="entry name" value="TYR_RECOMBINASE"/>
    <property type="match status" value="1"/>
</dbReference>
<evidence type="ECO:0000256" key="4">
    <source>
        <dbReference type="PROSITE-ProRule" id="PRU01248"/>
    </source>
</evidence>
<sequence length="299" mass="34576">MEFVEAVERFKDNMEYVRNMSFNTIAAYLSDLHHFQLFLESHNTDFKEVKRRDIELFVKEYSQGKYSRKRPSATTVSRNLSTIRSFYTFLYISGTVGKVPTELIKNPKTRRRIPDYISHDEVMKIISSFKETNLGKRNKAIVAVMYFCGLRVSEVCKLRLGDLRMGNSPAVRILSGKGNRDREVPLNDQVLAIIKDYLQIRKDFPLSEYEDHVFIGTRGEPMARNVIPKVLNTQIKLVYPEKRVTPHIFRHSFATQLLQKGASIKTVQELLGHANLSTTSIYLHITDREKRAAVQLLSD</sequence>
<evidence type="ECO:0000313" key="8">
    <source>
        <dbReference type="Proteomes" id="UP000054092"/>
    </source>
</evidence>
<dbReference type="AlphaFoldDB" id="A0A101HTG9"/>
<dbReference type="InterPro" id="IPR011010">
    <property type="entry name" value="DNA_brk_join_enz"/>
</dbReference>
<feature type="domain" description="Tyr recombinase" evidence="5">
    <location>
        <begin position="112"/>
        <end position="295"/>
    </location>
</feature>
<keyword evidence="3" id="KW-0233">DNA recombination</keyword>
<dbReference type="Pfam" id="PF00589">
    <property type="entry name" value="Phage_integrase"/>
    <property type="match status" value="1"/>
</dbReference>
<protein>
    <submittedName>
        <fullName evidence="7">Tyrosine recombinase XerC</fullName>
    </submittedName>
</protein>
<dbReference type="Proteomes" id="UP000054092">
    <property type="component" value="Unassembled WGS sequence"/>
</dbReference>
<comment type="caution">
    <text evidence="7">The sequence shown here is derived from an EMBL/GenBank/DDBJ whole genome shotgun (WGS) entry which is preliminary data.</text>
</comment>
<dbReference type="InterPro" id="IPR010998">
    <property type="entry name" value="Integrase_recombinase_N"/>
</dbReference>
<dbReference type="PANTHER" id="PTHR30349:SF81">
    <property type="entry name" value="TYROSINE RECOMBINASE XERC"/>
    <property type="match status" value="1"/>
</dbReference>
<reference evidence="8" key="1">
    <citation type="journal article" date="2015" name="MBio">
        <title>Genome-Resolved Metagenomic Analysis Reveals Roles for Candidate Phyla and Other Microbial Community Members in Biogeochemical Transformations in Oil Reservoirs.</title>
        <authorList>
            <person name="Hu P."/>
            <person name="Tom L."/>
            <person name="Singh A."/>
            <person name="Thomas B.C."/>
            <person name="Baker B.J."/>
            <person name="Piceno Y.M."/>
            <person name="Andersen G.L."/>
            <person name="Banfield J.F."/>
        </authorList>
    </citation>
    <scope>NUCLEOTIDE SEQUENCE [LARGE SCALE GENOMIC DNA]</scope>
</reference>
<gene>
    <name evidence="7" type="ORF">XD94_0203</name>
</gene>
<accession>A0A101HTG9</accession>
<dbReference type="GO" id="GO:0006310">
    <property type="term" value="P:DNA recombination"/>
    <property type="evidence" value="ECO:0007669"/>
    <property type="project" value="UniProtKB-KW"/>
</dbReference>
<feature type="domain" description="Core-binding (CB)" evidence="6">
    <location>
        <begin position="1"/>
        <end position="91"/>
    </location>
</feature>
<dbReference type="InterPro" id="IPR004107">
    <property type="entry name" value="Integrase_SAM-like_N"/>
</dbReference>
<dbReference type="Pfam" id="PF02899">
    <property type="entry name" value="Phage_int_SAM_1"/>
    <property type="match status" value="1"/>
</dbReference>
<evidence type="ECO:0000259" key="5">
    <source>
        <dbReference type="PROSITE" id="PS51898"/>
    </source>
</evidence>
<keyword evidence="1" id="KW-0229">DNA integration</keyword>
<dbReference type="InterPro" id="IPR050090">
    <property type="entry name" value="Tyrosine_recombinase_XerCD"/>
</dbReference>
<evidence type="ECO:0000313" key="7">
    <source>
        <dbReference type="EMBL" id="KUK82035.1"/>
    </source>
</evidence>